<dbReference type="EMBL" id="CADCWG010000329">
    <property type="protein sequence ID" value="CAA9580142.1"/>
    <property type="molecule type" value="Genomic_DNA"/>
</dbReference>
<name>A0A6J4VQF9_9BACT</name>
<proteinExistence type="predicted"/>
<evidence type="ECO:0000256" key="1">
    <source>
        <dbReference type="SAM" id="MobiDB-lite"/>
    </source>
</evidence>
<organism evidence="2">
    <name type="scientific">uncultured Thermomicrobiales bacterium</name>
    <dbReference type="NCBI Taxonomy" id="1645740"/>
    <lineage>
        <taxon>Bacteria</taxon>
        <taxon>Pseudomonadati</taxon>
        <taxon>Thermomicrobiota</taxon>
        <taxon>Thermomicrobia</taxon>
        <taxon>Thermomicrobiales</taxon>
        <taxon>environmental samples</taxon>
    </lineage>
</organism>
<feature type="region of interest" description="Disordered" evidence="1">
    <location>
        <begin position="36"/>
        <end position="81"/>
    </location>
</feature>
<feature type="non-terminal residue" evidence="2">
    <location>
        <position position="1"/>
    </location>
</feature>
<feature type="non-terminal residue" evidence="2">
    <location>
        <position position="81"/>
    </location>
</feature>
<gene>
    <name evidence="2" type="ORF">AVDCRST_MAG49-4745</name>
</gene>
<evidence type="ECO:0000313" key="2">
    <source>
        <dbReference type="EMBL" id="CAA9580142.1"/>
    </source>
</evidence>
<feature type="compositionally biased region" description="Basic and acidic residues" evidence="1">
    <location>
        <begin position="52"/>
        <end position="61"/>
    </location>
</feature>
<dbReference type="AlphaFoldDB" id="A0A6J4VQF9"/>
<reference evidence="2" key="1">
    <citation type="submission" date="2020-02" db="EMBL/GenBank/DDBJ databases">
        <authorList>
            <person name="Meier V. D."/>
        </authorList>
    </citation>
    <scope>NUCLEOTIDE SEQUENCE</scope>
    <source>
        <strain evidence="2">AVDCRST_MAG49</strain>
    </source>
</reference>
<sequence>WPVRRPIDRANCRVGRLAAFSSTPTLIRIPVVPRYRGPARPRDRPGQAPRLEAGHEADRCRPMPAAEPAGDDPAVTRIPRA</sequence>
<accession>A0A6J4VQF9</accession>
<protein>
    <submittedName>
        <fullName evidence="2">Uncharacterized protein</fullName>
    </submittedName>
</protein>